<sequence>MPAANAATTSASSSMPAAATVTQTRGDWVASTTAVALTNAVALTSGAGIPVVERSTVHIALPRDERIHFHGNTLTEGLRVRDWCKDRDGRSAWSRGVRRRTLRIPPSTSQSGTGSRCLRAGSQDPVVHGSGAGTPSHTGREYIVKPVHRQYRHNLQLVINKFEIWNRVYIIWMLEEVHNISL</sequence>
<evidence type="ECO:0000313" key="2">
    <source>
        <dbReference type="EMBL" id="KIY60660.1"/>
    </source>
</evidence>
<accession>A0A0D7ARK2</accession>
<proteinExistence type="predicted"/>
<keyword evidence="3" id="KW-1185">Reference proteome</keyword>
<name>A0A0D7ARK2_9AGAR</name>
<dbReference type="Proteomes" id="UP000054007">
    <property type="component" value="Unassembled WGS sequence"/>
</dbReference>
<dbReference type="EMBL" id="KN881390">
    <property type="protein sequence ID" value="KIY60660.1"/>
    <property type="molecule type" value="Genomic_DNA"/>
</dbReference>
<dbReference type="AlphaFoldDB" id="A0A0D7ARK2"/>
<gene>
    <name evidence="2" type="ORF">CYLTODRAFT_415992</name>
</gene>
<evidence type="ECO:0000313" key="3">
    <source>
        <dbReference type="Proteomes" id="UP000054007"/>
    </source>
</evidence>
<evidence type="ECO:0000256" key="1">
    <source>
        <dbReference type="SAM" id="MobiDB-lite"/>
    </source>
</evidence>
<reference evidence="2 3" key="1">
    <citation type="journal article" date="2015" name="Fungal Genet. Biol.">
        <title>Evolution of novel wood decay mechanisms in Agaricales revealed by the genome sequences of Fistulina hepatica and Cylindrobasidium torrendii.</title>
        <authorList>
            <person name="Floudas D."/>
            <person name="Held B.W."/>
            <person name="Riley R."/>
            <person name="Nagy L.G."/>
            <person name="Koehler G."/>
            <person name="Ransdell A.S."/>
            <person name="Younus H."/>
            <person name="Chow J."/>
            <person name="Chiniquy J."/>
            <person name="Lipzen A."/>
            <person name="Tritt A."/>
            <person name="Sun H."/>
            <person name="Haridas S."/>
            <person name="LaButti K."/>
            <person name="Ohm R.A."/>
            <person name="Kues U."/>
            <person name="Blanchette R.A."/>
            <person name="Grigoriev I.V."/>
            <person name="Minto R.E."/>
            <person name="Hibbett D.S."/>
        </authorList>
    </citation>
    <scope>NUCLEOTIDE SEQUENCE [LARGE SCALE GENOMIC DNA]</scope>
    <source>
        <strain evidence="2 3">FP15055 ss-10</strain>
    </source>
</reference>
<organism evidence="2 3">
    <name type="scientific">Cylindrobasidium torrendii FP15055 ss-10</name>
    <dbReference type="NCBI Taxonomy" id="1314674"/>
    <lineage>
        <taxon>Eukaryota</taxon>
        <taxon>Fungi</taxon>
        <taxon>Dikarya</taxon>
        <taxon>Basidiomycota</taxon>
        <taxon>Agaricomycotina</taxon>
        <taxon>Agaricomycetes</taxon>
        <taxon>Agaricomycetidae</taxon>
        <taxon>Agaricales</taxon>
        <taxon>Marasmiineae</taxon>
        <taxon>Physalacriaceae</taxon>
        <taxon>Cylindrobasidium</taxon>
    </lineage>
</organism>
<protein>
    <submittedName>
        <fullName evidence="2">Uncharacterized protein</fullName>
    </submittedName>
</protein>
<feature type="region of interest" description="Disordered" evidence="1">
    <location>
        <begin position="105"/>
        <end position="139"/>
    </location>
</feature>